<organism evidence="1 2">
    <name type="scientific">Aphis craccivora</name>
    <name type="common">Cowpea aphid</name>
    <dbReference type="NCBI Taxonomy" id="307492"/>
    <lineage>
        <taxon>Eukaryota</taxon>
        <taxon>Metazoa</taxon>
        <taxon>Ecdysozoa</taxon>
        <taxon>Arthropoda</taxon>
        <taxon>Hexapoda</taxon>
        <taxon>Insecta</taxon>
        <taxon>Pterygota</taxon>
        <taxon>Neoptera</taxon>
        <taxon>Paraneoptera</taxon>
        <taxon>Hemiptera</taxon>
        <taxon>Sternorrhyncha</taxon>
        <taxon>Aphidomorpha</taxon>
        <taxon>Aphidoidea</taxon>
        <taxon>Aphididae</taxon>
        <taxon>Aphidini</taxon>
        <taxon>Aphis</taxon>
        <taxon>Aphis</taxon>
    </lineage>
</organism>
<feature type="non-terminal residue" evidence="1">
    <location>
        <position position="41"/>
    </location>
</feature>
<gene>
    <name evidence="1" type="ORF">FWK35_00022481</name>
</gene>
<dbReference type="OrthoDB" id="6627439at2759"/>
<proteinExistence type="predicted"/>
<comment type="caution">
    <text evidence="1">The sequence shown here is derived from an EMBL/GenBank/DDBJ whole genome shotgun (WGS) entry which is preliminary data.</text>
</comment>
<protein>
    <submittedName>
        <fullName evidence="1">Endo/exonuclease/phosphatase domain-containing protein</fullName>
    </submittedName>
</protein>
<keyword evidence="1" id="KW-0540">Nuclease</keyword>
<keyword evidence="2" id="KW-1185">Reference proteome</keyword>
<name>A0A6G0Y1M9_APHCR</name>
<accession>A0A6G0Y1M9</accession>
<evidence type="ECO:0000313" key="1">
    <source>
        <dbReference type="EMBL" id="KAF0747342.1"/>
    </source>
</evidence>
<dbReference type="GO" id="GO:0004527">
    <property type="term" value="F:exonuclease activity"/>
    <property type="evidence" value="ECO:0007669"/>
    <property type="project" value="UniProtKB-KW"/>
</dbReference>
<reference evidence="1 2" key="1">
    <citation type="submission" date="2019-08" db="EMBL/GenBank/DDBJ databases">
        <title>Whole genome of Aphis craccivora.</title>
        <authorList>
            <person name="Voronova N.V."/>
            <person name="Shulinski R.S."/>
            <person name="Bandarenka Y.V."/>
            <person name="Zhorov D.G."/>
            <person name="Warner D."/>
        </authorList>
    </citation>
    <scope>NUCLEOTIDE SEQUENCE [LARGE SCALE GENOMIC DNA]</scope>
    <source>
        <strain evidence="1">180601</strain>
        <tissue evidence="1">Whole Body</tissue>
    </source>
</reference>
<dbReference type="AlphaFoldDB" id="A0A6G0Y1M9"/>
<evidence type="ECO:0000313" key="2">
    <source>
        <dbReference type="Proteomes" id="UP000478052"/>
    </source>
</evidence>
<dbReference type="Proteomes" id="UP000478052">
    <property type="component" value="Unassembled WGS sequence"/>
</dbReference>
<sequence length="41" mass="4685">METAWRTLCDQVQEDPWGLPYKLIMGKLTRPLPIPEENASG</sequence>
<keyword evidence="1" id="KW-0378">Hydrolase</keyword>
<keyword evidence="1" id="KW-0269">Exonuclease</keyword>
<dbReference type="EMBL" id="VUJU01006876">
    <property type="protein sequence ID" value="KAF0747342.1"/>
    <property type="molecule type" value="Genomic_DNA"/>
</dbReference>